<evidence type="ECO:0000256" key="3">
    <source>
        <dbReference type="ARBA" id="ARBA00022490"/>
    </source>
</evidence>
<keyword evidence="5" id="KW-0789">Thiol protease inhibitor</keyword>
<name>A0A8S1DI08_9INSE</name>
<proteinExistence type="inferred from homology"/>
<dbReference type="PANTHER" id="PTHR11414:SF21">
    <property type="entry name" value="CYSTATIN 14A, TANDEM DUPLICATE 1-RELATED"/>
    <property type="match status" value="1"/>
</dbReference>
<dbReference type="GO" id="GO:0004869">
    <property type="term" value="F:cysteine-type endopeptidase inhibitor activity"/>
    <property type="evidence" value="ECO:0007669"/>
    <property type="project" value="UniProtKB-KW"/>
</dbReference>
<dbReference type="FunFam" id="3.10.450.10:FF:000001">
    <property type="entry name" value="Cystatin-A"/>
    <property type="match status" value="1"/>
</dbReference>
<organism evidence="7 8">
    <name type="scientific">Cloeon dipterum</name>
    <dbReference type="NCBI Taxonomy" id="197152"/>
    <lineage>
        <taxon>Eukaryota</taxon>
        <taxon>Metazoa</taxon>
        <taxon>Ecdysozoa</taxon>
        <taxon>Arthropoda</taxon>
        <taxon>Hexapoda</taxon>
        <taxon>Insecta</taxon>
        <taxon>Pterygota</taxon>
        <taxon>Palaeoptera</taxon>
        <taxon>Ephemeroptera</taxon>
        <taxon>Pisciforma</taxon>
        <taxon>Baetidae</taxon>
        <taxon>Cloeon</taxon>
    </lineage>
</organism>
<evidence type="ECO:0000313" key="8">
    <source>
        <dbReference type="Proteomes" id="UP000494165"/>
    </source>
</evidence>
<dbReference type="Pfam" id="PF00031">
    <property type="entry name" value="Cystatin"/>
    <property type="match status" value="1"/>
</dbReference>
<comment type="subcellular location">
    <subcellularLocation>
        <location evidence="1">Cytoplasm</location>
    </subcellularLocation>
</comment>
<dbReference type="Proteomes" id="UP000494165">
    <property type="component" value="Unassembled WGS sequence"/>
</dbReference>
<sequence length="105" mass="11847">MSRVVCGGAAPARDASDEVQNVCDQVKPRVEQILGASLTQYRALKYRPQTVAGINYFVKVDTGNGNFLHLRIYKNLKGEVELSGLQEGKTELEEIEYFERHLNFD</sequence>
<reference evidence="7 8" key="1">
    <citation type="submission" date="2020-04" db="EMBL/GenBank/DDBJ databases">
        <authorList>
            <person name="Alioto T."/>
            <person name="Alioto T."/>
            <person name="Gomez Garrido J."/>
        </authorList>
    </citation>
    <scope>NUCLEOTIDE SEQUENCE [LARGE SCALE GENOMIC DNA]</scope>
</reference>
<keyword evidence="4" id="KW-0646">Protease inhibitor</keyword>
<dbReference type="InterPro" id="IPR001713">
    <property type="entry name" value="Prot_inh_stefin"/>
</dbReference>
<evidence type="ECO:0000256" key="1">
    <source>
        <dbReference type="ARBA" id="ARBA00004496"/>
    </source>
</evidence>
<dbReference type="OrthoDB" id="8192930at2759"/>
<keyword evidence="8" id="KW-1185">Reference proteome</keyword>
<evidence type="ECO:0000259" key="6">
    <source>
        <dbReference type="SMART" id="SM00043"/>
    </source>
</evidence>
<protein>
    <recommendedName>
        <fullName evidence="6">Cystatin domain-containing protein</fullName>
    </recommendedName>
</protein>
<feature type="domain" description="Cystatin" evidence="6">
    <location>
        <begin position="4"/>
        <end position="98"/>
    </location>
</feature>
<gene>
    <name evidence="7" type="ORF">CLODIP_2_CD07431</name>
</gene>
<keyword evidence="3" id="KW-0963">Cytoplasm</keyword>
<dbReference type="CDD" id="cd00042">
    <property type="entry name" value="CY"/>
    <property type="match status" value="1"/>
</dbReference>
<dbReference type="PRINTS" id="PR00295">
    <property type="entry name" value="STEFINA"/>
</dbReference>
<evidence type="ECO:0000256" key="4">
    <source>
        <dbReference type="ARBA" id="ARBA00022690"/>
    </source>
</evidence>
<dbReference type="PANTHER" id="PTHR11414">
    <property type="entry name" value="CYSTATIN FAMILY MEMBER"/>
    <property type="match status" value="1"/>
</dbReference>
<evidence type="ECO:0000256" key="2">
    <source>
        <dbReference type="ARBA" id="ARBA00009403"/>
    </source>
</evidence>
<evidence type="ECO:0000256" key="5">
    <source>
        <dbReference type="ARBA" id="ARBA00022704"/>
    </source>
</evidence>
<dbReference type="SMART" id="SM00043">
    <property type="entry name" value="CY"/>
    <property type="match status" value="1"/>
</dbReference>
<evidence type="ECO:0000313" key="7">
    <source>
        <dbReference type="EMBL" id="CAB3380659.1"/>
    </source>
</evidence>
<dbReference type="InterPro" id="IPR000010">
    <property type="entry name" value="Cystatin_dom"/>
</dbReference>
<dbReference type="EMBL" id="CADEPI010000214">
    <property type="protein sequence ID" value="CAB3380659.1"/>
    <property type="molecule type" value="Genomic_DNA"/>
</dbReference>
<dbReference type="GO" id="GO:0005829">
    <property type="term" value="C:cytosol"/>
    <property type="evidence" value="ECO:0007669"/>
    <property type="project" value="TreeGrafter"/>
</dbReference>
<dbReference type="InterPro" id="IPR046350">
    <property type="entry name" value="Cystatin_sf"/>
</dbReference>
<dbReference type="SUPFAM" id="SSF54403">
    <property type="entry name" value="Cystatin/monellin"/>
    <property type="match status" value="1"/>
</dbReference>
<dbReference type="AlphaFoldDB" id="A0A8S1DI08"/>
<dbReference type="Gene3D" id="3.10.450.10">
    <property type="match status" value="1"/>
</dbReference>
<accession>A0A8S1DI08</accession>
<comment type="caution">
    <text evidence="7">The sequence shown here is derived from an EMBL/GenBank/DDBJ whole genome shotgun (WGS) entry which is preliminary data.</text>
</comment>
<comment type="similarity">
    <text evidence="2">Belongs to the cystatin family.</text>
</comment>